<name>A0A0R2CRI8_9LACO</name>
<accession>A0A0R2CRI8</accession>
<gene>
    <name evidence="1" type="ORF">FC80_GL000788</name>
</gene>
<dbReference type="GO" id="GO:0035312">
    <property type="term" value="F:5'-3' DNA exonuclease activity"/>
    <property type="evidence" value="ECO:0007669"/>
    <property type="project" value="TreeGrafter"/>
</dbReference>
<keyword evidence="2" id="KW-1185">Reference proteome</keyword>
<dbReference type="EMBL" id="AYZE01000014">
    <property type="protein sequence ID" value="KRM90796.1"/>
    <property type="molecule type" value="Genomic_DNA"/>
</dbReference>
<dbReference type="NCBIfam" id="NF038032">
    <property type="entry name" value="CehA_McbA_metalo"/>
    <property type="match status" value="1"/>
</dbReference>
<comment type="caution">
    <text evidence="1">The sequence shown here is derived from an EMBL/GenBank/DDBJ whole genome shotgun (WGS) entry which is preliminary data.</text>
</comment>
<evidence type="ECO:0008006" key="3">
    <source>
        <dbReference type="Google" id="ProtNLM"/>
    </source>
</evidence>
<evidence type="ECO:0000313" key="1">
    <source>
        <dbReference type="EMBL" id="KRM90796.1"/>
    </source>
</evidence>
<dbReference type="InterPro" id="IPR016195">
    <property type="entry name" value="Pol/histidinol_Pase-like"/>
</dbReference>
<dbReference type="SUPFAM" id="SSF89550">
    <property type="entry name" value="PHP domain-like"/>
    <property type="match status" value="1"/>
</dbReference>
<proteinExistence type="predicted"/>
<reference evidence="1 2" key="1">
    <citation type="journal article" date="2015" name="Genome Announc.">
        <title>Expanding the biotechnology potential of lactobacilli through comparative genomics of 213 strains and associated genera.</title>
        <authorList>
            <person name="Sun Z."/>
            <person name="Harris H.M."/>
            <person name="McCann A."/>
            <person name="Guo C."/>
            <person name="Argimon S."/>
            <person name="Zhang W."/>
            <person name="Yang X."/>
            <person name="Jeffery I.B."/>
            <person name="Cooney J.C."/>
            <person name="Kagawa T.F."/>
            <person name="Liu W."/>
            <person name="Song Y."/>
            <person name="Salvetti E."/>
            <person name="Wrobel A."/>
            <person name="Rasinkangas P."/>
            <person name="Parkhill J."/>
            <person name="Rea M.C."/>
            <person name="O'Sullivan O."/>
            <person name="Ritari J."/>
            <person name="Douillard F.P."/>
            <person name="Paul Ross R."/>
            <person name="Yang R."/>
            <person name="Briner A.E."/>
            <person name="Felis G.E."/>
            <person name="de Vos W.M."/>
            <person name="Barrangou R."/>
            <person name="Klaenhammer T.R."/>
            <person name="Caufield P.W."/>
            <person name="Cui Y."/>
            <person name="Zhang H."/>
            <person name="O'Toole P.W."/>
        </authorList>
    </citation>
    <scope>NUCLEOTIDE SEQUENCE [LARGE SCALE GENOMIC DNA]</scope>
    <source>
        <strain evidence="1 2">DSM 21116</strain>
    </source>
</reference>
<dbReference type="GO" id="GO:0004534">
    <property type="term" value="F:5'-3' RNA exonuclease activity"/>
    <property type="evidence" value="ECO:0007669"/>
    <property type="project" value="TreeGrafter"/>
</dbReference>
<dbReference type="STRING" id="1423729.FC80_GL000788"/>
<dbReference type="AlphaFoldDB" id="A0A0R2CRI8"/>
<dbReference type="PANTHER" id="PTHR42924:SF3">
    <property type="entry name" value="POLYMERASE_HISTIDINOL PHOSPHATASE N-TERMINAL DOMAIN-CONTAINING PROTEIN"/>
    <property type="match status" value="1"/>
</dbReference>
<dbReference type="Proteomes" id="UP000051131">
    <property type="component" value="Unassembled WGS sequence"/>
</dbReference>
<evidence type="ECO:0000313" key="2">
    <source>
        <dbReference type="Proteomes" id="UP000051131"/>
    </source>
</evidence>
<dbReference type="Gene3D" id="3.20.20.140">
    <property type="entry name" value="Metal-dependent hydrolases"/>
    <property type="match status" value="1"/>
</dbReference>
<sequence>MELVNNAQEFGYDILSISDHNTTSAYDELKGNCMYGKRPFIFKGSIEWTTYYGHMLVLGANEIIDWSIAKPDDIDSWINKIKMADGLIGVAHPFKLGSPICTGCHWDFLVRNWDKVDFIEIFNGNSPQNQLYNEQAYKLWSDLLKEGRHISCSSGRDWHRPKKVEDNVAINYIGLEEISSSQIKQSIRQGNFYVTLGPTCSIQVKAHSNSRFFQMGSLLNPGMYEVDVELGETSNNLNGNFMVKPTKLRLLQNEECIEEIKVTEQLRSYKVSLPLKSGEFRVEVVGSFQNKPDVKLIIANPFYVS</sequence>
<dbReference type="PATRIC" id="fig|1423729.3.peg.796"/>
<dbReference type="PANTHER" id="PTHR42924">
    <property type="entry name" value="EXONUCLEASE"/>
    <property type="match status" value="1"/>
</dbReference>
<protein>
    <recommendedName>
        <fullName evidence="3">Polymerase/histidinol phosphatase N-terminal domain-containing protein</fullName>
    </recommendedName>
</protein>
<organism evidence="1 2">
    <name type="scientific">Liquorilactobacillus cacaonum DSM 21116</name>
    <dbReference type="NCBI Taxonomy" id="1423729"/>
    <lineage>
        <taxon>Bacteria</taxon>
        <taxon>Bacillati</taxon>
        <taxon>Bacillota</taxon>
        <taxon>Bacilli</taxon>
        <taxon>Lactobacillales</taxon>
        <taxon>Lactobacillaceae</taxon>
        <taxon>Liquorilactobacillus</taxon>
    </lineage>
</organism>
<dbReference type="InterPro" id="IPR052018">
    <property type="entry name" value="PHP_domain"/>
</dbReference>